<dbReference type="Pfam" id="PF01794">
    <property type="entry name" value="Ferric_reduct"/>
    <property type="match status" value="1"/>
</dbReference>
<evidence type="ECO:0000256" key="2">
    <source>
        <dbReference type="ARBA" id="ARBA00022692"/>
    </source>
</evidence>
<name>A0ABQ1GJQ4_9BACL</name>
<keyword evidence="4 5" id="KW-0472">Membrane</keyword>
<feature type="transmembrane region" description="Helical" evidence="5">
    <location>
        <begin position="64"/>
        <end position="83"/>
    </location>
</feature>
<feature type="transmembrane region" description="Helical" evidence="5">
    <location>
        <begin position="103"/>
        <end position="121"/>
    </location>
</feature>
<evidence type="ECO:0000259" key="6">
    <source>
        <dbReference type="Pfam" id="PF01794"/>
    </source>
</evidence>
<accession>A0ABQ1GJQ4</accession>
<evidence type="ECO:0000256" key="3">
    <source>
        <dbReference type="ARBA" id="ARBA00022989"/>
    </source>
</evidence>
<keyword evidence="8" id="KW-1185">Reference proteome</keyword>
<protein>
    <submittedName>
        <fullName evidence="7">Ferric reductase</fullName>
    </submittedName>
</protein>
<feature type="transmembrane region" description="Helical" evidence="5">
    <location>
        <begin position="166"/>
        <end position="183"/>
    </location>
</feature>
<dbReference type="InterPro" id="IPR013130">
    <property type="entry name" value="Fe3_Rdtase_TM_dom"/>
</dbReference>
<evidence type="ECO:0000256" key="4">
    <source>
        <dbReference type="ARBA" id="ARBA00023136"/>
    </source>
</evidence>
<keyword evidence="3 5" id="KW-1133">Transmembrane helix</keyword>
<evidence type="ECO:0000256" key="5">
    <source>
        <dbReference type="SAM" id="Phobius"/>
    </source>
</evidence>
<sequence length="202" mass="22465">MNLIDSIHFILNTLGGWLSVWAATRAAGFTAYLLLFIAMTAGLLQGGTWAKGAKKAKLNLLHQWSGWFGILFGMTHGLILTYESYIHFDLFDILVPFGSDYEQVWSGFGTLSLYGMILLVASSDLMKKLGKKLWRTIHFLAAPTYMMALIHGIMEGSDSTRPSFTGMYAVTGLIVIGLILYRIRYASRAAKNKLNRRSARSA</sequence>
<dbReference type="Proteomes" id="UP000609323">
    <property type="component" value="Unassembled WGS sequence"/>
</dbReference>
<gene>
    <name evidence="7" type="ORF">GCM10010917_32810</name>
</gene>
<evidence type="ECO:0000256" key="1">
    <source>
        <dbReference type="ARBA" id="ARBA00004141"/>
    </source>
</evidence>
<dbReference type="RefSeq" id="WP_094095941.1">
    <property type="nucleotide sequence ID" value="NZ_BMHF01000012.1"/>
</dbReference>
<feature type="domain" description="Ferric oxidoreductase" evidence="6">
    <location>
        <begin position="28"/>
        <end position="148"/>
    </location>
</feature>
<feature type="transmembrane region" description="Helical" evidence="5">
    <location>
        <begin position="133"/>
        <end position="154"/>
    </location>
</feature>
<feature type="transmembrane region" description="Helical" evidence="5">
    <location>
        <begin position="20"/>
        <end position="44"/>
    </location>
</feature>
<evidence type="ECO:0000313" key="7">
    <source>
        <dbReference type="EMBL" id="GGA44924.1"/>
    </source>
</evidence>
<keyword evidence="2 5" id="KW-0812">Transmembrane</keyword>
<reference evidence="8" key="1">
    <citation type="journal article" date="2019" name="Int. J. Syst. Evol. Microbiol.">
        <title>The Global Catalogue of Microorganisms (GCM) 10K type strain sequencing project: providing services to taxonomists for standard genome sequencing and annotation.</title>
        <authorList>
            <consortium name="The Broad Institute Genomics Platform"/>
            <consortium name="The Broad Institute Genome Sequencing Center for Infectious Disease"/>
            <person name="Wu L."/>
            <person name="Ma J."/>
        </authorList>
    </citation>
    <scope>NUCLEOTIDE SEQUENCE [LARGE SCALE GENOMIC DNA]</scope>
    <source>
        <strain evidence="8">CGMCC 1.15044</strain>
    </source>
</reference>
<comment type="subcellular location">
    <subcellularLocation>
        <location evidence="1">Membrane</location>
        <topology evidence="1">Multi-pass membrane protein</topology>
    </subcellularLocation>
</comment>
<comment type="caution">
    <text evidence="7">The sequence shown here is derived from an EMBL/GenBank/DDBJ whole genome shotgun (WGS) entry which is preliminary data.</text>
</comment>
<organism evidence="7 8">
    <name type="scientific">Paenibacillus physcomitrellae</name>
    <dbReference type="NCBI Taxonomy" id="1619311"/>
    <lineage>
        <taxon>Bacteria</taxon>
        <taxon>Bacillati</taxon>
        <taxon>Bacillota</taxon>
        <taxon>Bacilli</taxon>
        <taxon>Bacillales</taxon>
        <taxon>Paenibacillaceae</taxon>
        <taxon>Paenibacillus</taxon>
    </lineage>
</organism>
<dbReference type="EMBL" id="BMHF01000012">
    <property type="protein sequence ID" value="GGA44924.1"/>
    <property type="molecule type" value="Genomic_DNA"/>
</dbReference>
<evidence type="ECO:0000313" key="8">
    <source>
        <dbReference type="Proteomes" id="UP000609323"/>
    </source>
</evidence>
<proteinExistence type="predicted"/>